<dbReference type="Proteomes" id="UP000273022">
    <property type="component" value="Unassembled WGS sequence"/>
</dbReference>
<dbReference type="AlphaFoldDB" id="A0A3A6TEK5"/>
<comment type="caution">
    <text evidence="1">The sequence shown here is derived from an EMBL/GenBank/DDBJ whole genome shotgun (WGS) entry which is preliminary data.</text>
</comment>
<evidence type="ECO:0000313" key="1">
    <source>
        <dbReference type="EMBL" id="RJY06841.1"/>
    </source>
</evidence>
<accession>A0A3A6TEK5</accession>
<reference evidence="1 2" key="1">
    <citation type="submission" date="2018-09" db="EMBL/GenBank/DDBJ databases">
        <title>Phylogeny of the Shewanellaceae, and recommendation for two new genera, Pseudoshewanella and Parashewanella.</title>
        <authorList>
            <person name="Wang G."/>
        </authorList>
    </citation>
    <scope>NUCLEOTIDE SEQUENCE [LARGE SCALE GENOMIC DNA]</scope>
    <source>
        <strain evidence="1 2">KCTC 22492</strain>
    </source>
</reference>
<protein>
    <submittedName>
        <fullName evidence="1">Uncharacterized protein</fullName>
    </submittedName>
</protein>
<sequence>MAFRVPYFFGAHASAECKIEIPEEFMNLTLVDSAIANNHQAIEIDNIIFTDTDKVKGYTYNYKNNVLNNLSFCKVTNSHHVTGDSHFRGNDEITTWSCVYITHSRGLL</sequence>
<dbReference type="EMBL" id="QYYH01000147">
    <property type="protein sequence ID" value="RJY06841.1"/>
    <property type="molecule type" value="Genomic_DNA"/>
</dbReference>
<evidence type="ECO:0000313" key="2">
    <source>
        <dbReference type="Proteomes" id="UP000273022"/>
    </source>
</evidence>
<proteinExistence type="predicted"/>
<gene>
    <name evidence="1" type="ORF">D5R81_17090</name>
</gene>
<keyword evidence="2" id="KW-1185">Reference proteome</keyword>
<name>A0A3A6TEK5_9GAMM</name>
<organism evidence="1 2">
    <name type="scientific">Parashewanella spongiae</name>
    <dbReference type="NCBI Taxonomy" id="342950"/>
    <lineage>
        <taxon>Bacteria</taxon>
        <taxon>Pseudomonadati</taxon>
        <taxon>Pseudomonadota</taxon>
        <taxon>Gammaproteobacteria</taxon>
        <taxon>Alteromonadales</taxon>
        <taxon>Shewanellaceae</taxon>
        <taxon>Parashewanella</taxon>
    </lineage>
</organism>